<organism evidence="2 3">
    <name type="scientific">Sphingobacterium hotanense</name>
    <dbReference type="NCBI Taxonomy" id="649196"/>
    <lineage>
        <taxon>Bacteria</taxon>
        <taxon>Pseudomonadati</taxon>
        <taxon>Bacteroidota</taxon>
        <taxon>Sphingobacteriia</taxon>
        <taxon>Sphingobacteriales</taxon>
        <taxon>Sphingobacteriaceae</taxon>
        <taxon>Sphingobacterium</taxon>
    </lineage>
</organism>
<dbReference type="Pfam" id="PF03374">
    <property type="entry name" value="ANT"/>
    <property type="match status" value="1"/>
</dbReference>
<evidence type="ECO:0000313" key="2">
    <source>
        <dbReference type="EMBL" id="MDM1049503.1"/>
    </source>
</evidence>
<sequence length="173" mass="19551">MQTIDLMTGYNIELRIKINRRWEELESNQKAIDFSNPNTVLQLAQNWADEQAKRIEAETKLKEQAPQVAFAMAMIGSTSSCLIGQLAKIITQNGYEIGEKRLFSYLREKGYLGKSGENYNLPAQRFIEQGLFDIKKGTRTGNGGILVTTQTPKVTGKGQQYFINHFLNNKKSA</sequence>
<name>A0ABT7NQI5_9SPHI</name>
<reference evidence="2" key="2">
    <citation type="journal article" date="2022" name="Sci. Total Environ.">
        <title>Prevalence, transmission, and molecular epidemiology of tet(X)-positive bacteria among humans, animals, and environmental niches in China: An epidemiological, and genomic-based study.</title>
        <authorList>
            <person name="Dong N."/>
            <person name="Zeng Y."/>
            <person name="Cai C."/>
            <person name="Sun C."/>
            <person name="Lu J."/>
            <person name="Liu C."/>
            <person name="Zhou H."/>
            <person name="Sun Q."/>
            <person name="Shu L."/>
            <person name="Wang H."/>
            <person name="Wang Y."/>
            <person name="Wang S."/>
            <person name="Wu C."/>
            <person name="Chan E.W."/>
            <person name="Chen G."/>
            <person name="Shen Z."/>
            <person name="Chen S."/>
            <person name="Zhang R."/>
        </authorList>
    </citation>
    <scope>NUCLEOTIDE SEQUENCE</scope>
    <source>
        <strain evidence="2">R1692</strain>
    </source>
</reference>
<protein>
    <submittedName>
        <fullName evidence="2">Phage antirepressor KilAC domain-containing protein</fullName>
    </submittedName>
</protein>
<keyword evidence="3" id="KW-1185">Reference proteome</keyword>
<evidence type="ECO:0000313" key="3">
    <source>
        <dbReference type="Proteomes" id="UP001170954"/>
    </source>
</evidence>
<comment type="caution">
    <text evidence="2">The sequence shown here is derived from an EMBL/GenBank/DDBJ whole genome shotgun (WGS) entry which is preliminary data.</text>
</comment>
<reference evidence="2" key="1">
    <citation type="submission" date="2020-06" db="EMBL/GenBank/DDBJ databases">
        <authorList>
            <person name="Dong N."/>
        </authorList>
    </citation>
    <scope>NUCLEOTIDE SEQUENCE</scope>
    <source>
        <strain evidence="2">R1692</strain>
    </source>
</reference>
<proteinExistence type="predicted"/>
<accession>A0ABT7NQI5</accession>
<evidence type="ECO:0000259" key="1">
    <source>
        <dbReference type="Pfam" id="PF03374"/>
    </source>
</evidence>
<gene>
    <name evidence="2" type="ORF">HX018_14780</name>
</gene>
<dbReference type="EMBL" id="JACAGK010000048">
    <property type="protein sequence ID" value="MDM1049503.1"/>
    <property type="molecule type" value="Genomic_DNA"/>
</dbReference>
<dbReference type="Proteomes" id="UP001170954">
    <property type="component" value="Unassembled WGS sequence"/>
</dbReference>
<feature type="domain" description="Antirepressor protein C-terminal" evidence="1">
    <location>
        <begin position="58"/>
        <end position="168"/>
    </location>
</feature>
<dbReference type="InterPro" id="IPR005039">
    <property type="entry name" value="Ant_C"/>
</dbReference>